<evidence type="ECO:0008006" key="4">
    <source>
        <dbReference type="Google" id="ProtNLM"/>
    </source>
</evidence>
<reference evidence="2 3" key="1">
    <citation type="submission" date="2018-08" db="EMBL/GenBank/DDBJ databases">
        <title>Sequencing the genomes of 1000 actinobacteria strains.</title>
        <authorList>
            <person name="Klenk H.-P."/>
        </authorList>
    </citation>
    <scope>NUCLEOTIDE SEQUENCE [LARGE SCALE GENOMIC DNA]</scope>
    <source>
        <strain evidence="2 3">DSM 43927</strain>
    </source>
</reference>
<name>A0A3D9SRR9_9ACTN</name>
<accession>A0A3D9SRR9</accession>
<protein>
    <recommendedName>
        <fullName evidence="4">J domain-containing protein</fullName>
    </recommendedName>
</protein>
<keyword evidence="3" id="KW-1185">Reference proteome</keyword>
<proteinExistence type="predicted"/>
<dbReference type="EMBL" id="QTTT01000001">
    <property type="protein sequence ID" value="REE98659.1"/>
    <property type="molecule type" value="Genomic_DNA"/>
</dbReference>
<evidence type="ECO:0000256" key="1">
    <source>
        <dbReference type="SAM" id="MobiDB-lite"/>
    </source>
</evidence>
<evidence type="ECO:0000313" key="3">
    <source>
        <dbReference type="Proteomes" id="UP000256661"/>
    </source>
</evidence>
<evidence type="ECO:0000313" key="2">
    <source>
        <dbReference type="EMBL" id="REE98659.1"/>
    </source>
</evidence>
<dbReference type="RefSeq" id="WP_116024087.1">
    <property type="nucleotide sequence ID" value="NZ_QTTT01000001.1"/>
</dbReference>
<comment type="caution">
    <text evidence="2">The sequence shown here is derived from an EMBL/GenBank/DDBJ whole genome shotgun (WGS) entry which is preliminary data.</text>
</comment>
<dbReference type="AlphaFoldDB" id="A0A3D9SRR9"/>
<feature type="region of interest" description="Disordered" evidence="1">
    <location>
        <begin position="33"/>
        <end position="53"/>
    </location>
</feature>
<dbReference type="OrthoDB" id="5198651at2"/>
<dbReference type="InterPro" id="IPR036869">
    <property type="entry name" value="J_dom_sf"/>
</dbReference>
<gene>
    <name evidence="2" type="ORF">DFJ69_4152</name>
</gene>
<organism evidence="2 3">
    <name type="scientific">Thermomonospora umbrina</name>
    <dbReference type="NCBI Taxonomy" id="111806"/>
    <lineage>
        <taxon>Bacteria</taxon>
        <taxon>Bacillati</taxon>
        <taxon>Actinomycetota</taxon>
        <taxon>Actinomycetes</taxon>
        <taxon>Streptosporangiales</taxon>
        <taxon>Thermomonosporaceae</taxon>
        <taxon>Thermomonospora</taxon>
    </lineage>
</organism>
<dbReference type="SUPFAM" id="SSF46565">
    <property type="entry name" value="Chaperone J-domain"/>
    <property type="match status" value="1"/>
</dbReference>
<dbReference type="Proteomes" id="UP000256661">
    <property type="component" value="Unassembled WGS sequence"/>
</dbReference>
<sequence>MIGERERRAAFRAWVRAHHPDAGGDPETFAAELRRRRGDGGHAGAAPVVVARRRPGLGPLDRWLERRRRRRSRDLQ</sequence>